<evidence type="ECO:0000313" key="3">
    <source>
        <dbReference type="Proteomes" id="UP001213000"/>
    </source>
</evidence>
<gene>
    <name evidence="2" type="ORF">NP233_g4478</name>
</gene>
<proteinExistence type="predicted"/>
<reference evidence="2" key="1">
    <citation type="submission" date="2022-07" db="EMBL/GenBank/DDBJ databases">
        <title>Genome Sequence of Leucocoprinus birnbaumii.</title>
        <authorList>
            <person name="Buettner E."/>
        </authorList>
    </citation>
    <scope>NUCLEOTIDE SEQUENCE</scope>
    <source>
        <strain evidence="2">VT141</strain>
    </source>
</reference>
<dbReference type="AlphaFoldDB" id="A0AAD5YX76"/>
<dbReference type="GO" id="GO:0006360">
    <property type="term" value="P:transcription by RNA polymerase I"/>
    <property type="evidence" value="ECO:0007669"/>
    <property type="project" value="InterPro"/>
</dbReference>
<feature type="compositionally biased region" description="Basic residues" evidence="1">
    <location>
        <begin position="320"/>
        <end position="330"/>
    </location>
</feature>
<dbReference type="Gene3D" id="6.20.250.70">
    <property type="match status" value="1"/>
</dbReference>
<comment type="caution">
    <text evidence="2">The sequence shown here is derived from an EMBL/GenBank/DDBJ whole genome shotgun (WGS) entry which is preliminary data.</text>
</comment>
<protein>
    <recommendedName>
        <fullName evidence="4">DNA-directed RNA polymerase I subunit RPA34</fullName>
    </recommendedName>
</protein>
<dbReference type="Proteomes" id="UP001213000">
    <property type="component" value="Unassembled WGS sequence"/>
</dbReference>
<dbReference type="InterPro" id="IPR013240">
    <property type="entry name" value="DNA-dir_RNA_pol1_su_RPA34"/>
</dbReference>
<feature type="region of interest" description="Disordered" evidence="1">
    <location>
        <begin position="1"/>
        <end position="54"/>
    </location>
</feature>
<feature type="region of interest" description="Disordered" evidence="1">
    <location>
        <begin position="211"/>
        <end position="330"/>
    </location>
</feature>
<accession>A0AAD5YX76</accession>
<evidence type="ECO:0000313" key="2">
    <source>
        <dbReference type="EMBL" id="KAJ3570327.1"/>
    </source>
</evidence>
<dbReference type="Pfam" id="PF08208">
    <property type="entry name" value="RNA_polI_A34"/>
    <property type="match status" value="1"/>
</dbReference>
<sequence>MSASTSTKHKKAKTKEPKPTTSENSGTPSGKNEGIDQSWAFQPPQGAKLITTNEDNGDFDWEAVKEDDDVEIWVMRVPDNVKPKHLEGLSLDLSGTSGVTNQIGSLKRKHTTYDIWSLGEAADEDKLVDASTIVGGEEIKSISCLLPRKSKKGKLYLAPKPISRHLILSARPPEPSTSENVGSSTMQHKNPPRQKYPPEVLKHRFMPYGSLSGLDYHHTDGPSEAEVQKREDGDVVEESQGADASMMQVDDNDAAPLPTPEATMDGKETKTKNKTKKDKTAAKANELKDAEMIEAENPESEAKEKKSSKKRKGEDQASTKKSKKAKTSSR</sequence>
<feature type="region of interest" description="Disordered" evidence="1">
    <location>
        <begin position="169"/>
        <end position="197"/>
    </location>
</feature>
<feature type="compositionally biased region" description="Basic and acidic residues" evidence="1">
    <location>
        <begin position="278"/>
        <end position="291"/>
    </location>
</feature>
<organism evidence="2 3">
    <name type="scientific">Leucocoprinus birnbaumii</name>
    <dbReference type="NCBI Taxonomy" id="56174"/>
    <lineage>
        <taxon>Eukaryota</taxon>
        <taxon>Fungi</taxon>
        <taxon>Dikarya</taxon>
        <taxon>Basidiomycota</taxon>
        <taxon>Agaricomycotina</taxon>
        <taxon>Agaricomycetes</taxon>
        <taxon>Agaricomycetidae</taxon>
        <taxon>Agaricales</taxon>
        <taxon>Agaricineae</taxon>
        <taxon>Agaricaceae</taxon>
        <taxon>Leucocoprinus</taxon>
    </lineage>
</organism>
<keyword evidence="3" id="KW-1185">Reference proteome</keyword>
<dbReference type="EMBL" id="JANIEX010000243">
    <property type="protein sequence ID" value="KAJ3570327.1"/>
    <property type="molecule type" value="Genomic_DNA"/>
</dbReference>
<feature type="compositionally biased region" description="Polar residues" evidence="1">
    <location>
        <begin position="176"/>
        <end position="188"/>
    </location>
</feature>
<feature type="compositionally biased region" description="Basic and acidic residues" evidence="1">
    <location>
        <begin position="215"/>
        <end position="233"/>
    </location>
</feature>
<evidence type="ECO:0000256" key="1">
    <source>
        <dbReference type="SAM" id="MobiDB-lite"/>
    </source>
</evidence>
<name>A0AAD5YX76_9AGAR</name>
<evidence type="ECO:0008006" key="4">
    <source>
        <dbReference type="Google" id="ProtNLM"/>
    </source>
</evidence>